<proteinExistence type="predicted"/>
<evidence type="ECO:0000256" key="1">
    <source>
        <dbReference type="SAM" id="Phobius"/>
    </source>
</evidence>
<dbReference type="STRING" id="120956.SAMN05421791_1059"/>
<keyword evidence="1" id="KW-0812">Transmembrane</keyword>
<sequence>MKKIQRRNHSYLIFGLSLLVIGMGLVLFKVGTANLIMQFIALSILIMGSMRLWDLKFGQKFNGSPKDKRLQIFIVLAQVFFAIGLLIYHENSYLWMIRAIGIYQLIMSILNFFSYYLMRQDGAHERHQRLAFALVHLFFALDSIIATSQGHPALIRLGIYLIFLGITYIHDGRFALIDPRKEQAWRRTLRIPLPVIFSALLPQKLIHNINEIITGRVNDLYPDLTSSLQTFDKGIAKDQDHRITIQIHVGTATFDMVGHMNIIYKGVVYFYGNHDVDSRNLFDTAGDGVLALIDQEEYLAFALRNRLTIVEYDIAITPEQAQLIEEKMSEMKEEMVVWHPQSKAVLKSFVGKLKRETNHTVFYKFKAGQFQTYFVFWTNCVLFSDNILEAMGLDLFPLIGIQTPGTYYDFLEREYQKEESIIIERRVYSQVLRNYLSKLSFAEPKEYHQNV</sequence>
<feature type="transmembrane region" description="Helical" evidence="1">
    <location>
        <begin position="12"/>
        <end position="30"/>
    </location>
</feature>
<dbReference type="EMBL" id="FNCK01000005">
    <property type="protein sequence ID" value="SDG30837.1"/>
    <property type="molecule type" value="Genomic_DNA"/>
</dbReference>
<organism evidence="2 3">
    <name type="scientific">Facklamia miroungae</name>
    <dbReference type="NCBI Taxonomy" id="120956"/>
    <lineage>
        <taxon>Bacteria</taxon>
        <taxon>Bacillati</taxon>
        <taxon>Bacillota</taxon>
        <taxon>Bacilli</taxon>
        <taxon>Lactobacillales</taxon>
        <taxon>Aerococcaceae</taxon>
        <taxon>Facklamia</taxon>
    </lineage>
</organism>
<dbReference type="Proteomes" id="UP000199708">
    <property type="component" value="Unassembled WGS sequence"/>
</dbReference>
<dbReference type="AlphaFoldDB" id="A0A1G7T641"/>
<reference evidence="2 3" key="1">
    <citation type="submission" date="2016-10" db="EMBL/GenBank/DDBJ databases">
        <authorList>
            <person name="de Groot N.N."/>
        </authorList>
    </citation>
    <scope>NUCLEOTIDE SEQUENCE [LARGE SCALE GENOMIC DNA]</scope>
    <source>
        <strain evidence="2 3">ATCC BAA-466</strain>
    </source>
</reference>
<evidence type="ECO:0000313" key="2">
    <source>
        <dbReference type="EMBL" id="SDG30837.1"/>
    </source>
</evidence>
<gene>
    <name evidence="2" type="ORF">SAMN05421791_1059</name>
</gene>
<feature type="transmembrane region" description="Helical" evidence="1">
    <location>
        <begin position="73"/>
        <end position="89"/>
    </location>
</feature>
<feature type="transmembrane region" description="Helical" evidence="1">
    <location>
        <begin position="153"/>
        <end position="170"/>
    </location>
</feature>
<keyword evidence="3" id="KW-1185">Reference proteome</keyword>
<evidence type="ECO:0000313" key="3">
    <source>
        <dbReference type="Proteomes" id="UP000199708"/>
    </source>
</evidence>
<evidence type="ECO:0008006" key="4">
    <source>
        <dbReference type="Google" id="ProtNLM"/>
    </source>
</evidence>
<protein>
    <recommendedName>
        <fullName evidence="4">DUF308 domain-containing protein</fullName>
    </recommendedName>
</protein>
<dbReference type="RefSeq" id="WP_090289928.1">
    <property type="nucleotide sequence ID" value="NZ_FNCK01000005.1"/>
</dbReference>
<keyword evidence="1" id="KW-0472">Membrane</keyword>
<name>A0A1G7T641_9LACT</name>
<feature type="transmembrane region" description="Helical" evidence="1">
    <location>
        <begin position="130"/>
        <end position="147"/>
    </location>
</feature>
<feature type="transmembrane region" description="Helical" evidence="1">
    <location>
        <begin position="36"/>
        <end position="53"/>
    </location>
</feature>
<feature type="transmembrane region" description="Helical" evidence="1">
    <location>
        <begin position="95"/>
        <end position="118"/>
    </location>
</feature>
<accession>A0A1G7T641</accession>
<keyword evidence="1" id="KW-1133">Transmembrane helix</keyword>